<gene>
    <name evidence="10" type="primary">mopB</name>
    <name evidence="10" type="ordered locus">Dret_0271</name>
</gene>
<evidence type="ECO:0000313" key="10">
    <source>
        <dbReference type="EMBL" id="ACV67573.1"/>
    </source>
</evidence>
<dbReference type="Gene3D" id="3.30.2070.10">
    <property type="entry name" value="Formate dehydrogenase/DMSO reductase"/>
    <property type="match status" value="1"/>
</dbReference>
<keyword evidence="3" id="KW-0500">Molybdenum</keyword>
<dbReference type="Gene3D" id="2.20.25.90">
    <property type="entry name" value="ADC-like domains"/>
    <property type="match status" value="1"/>
</dbReference>
<feature type="domain" description="4Fe-4S Mo/W bis-MGD-type" evidence="9">
    <location>
        <begin position="50"/>
        <end position="106"/>
    </location>
</feature>
<dbReference type="Gene3D" id="3.40.50.740">
    <property type="match status" value="1"/>
</dbReference>
<dbReference type="PROSITE" id="PS51669">
    <property type="entry name" value="4FE4S_MOW_BIS_MGD"/>
    <property type="match status" value="1"/>
</dbReference>
<reference evidence="10 11" key="2">
    <citation type="journal article" date="2010" name="Stand. Genomic Sci.">
        <title>Complete genome sequence of Desulfohalobium retbaense type strain (HR(100)).</title>
        <authorList>
            <person name="Spring S."/>
            <person name="Nolan M."/>
            <person name="Lapidus A."/>
            <person name="Glavina Del Rio T."/>
            <person name="Copeland A."/>
            <person name="Tice H."/>
            <person name="Cheng J.F."/>
            <person name="Lucas S."/>
            <person name="Land M."/>
            <person name="Chen F."/>
            <person name="Bruce D."/>
            <person name="Goodwin L."/>
            <person name="Pitluck S."/>
            <person name="Ivanova N."/>
            <person name="Mavromatis K."/>
            <person name="Mikhailova N."/>
            <person name="Pati A."/>
            <person name="Chen A."/>
            <person name="Palaniappan K."/>
            <person name="Hauser L."/>
            <person name="Chang Y.J."/>
            <person name="Jeffries C.D."/>
            <person name="Munk C."/>
            <person name="Kiss H."/>
            <person name="Chain P."/>
            <person name="Han C."/>
            <person name="Brettin T."/>
            <person name="Detter J.C."/>
            <person name="Schuler E."/>
            <person name="Goker M."/>
            <person name="Rohde M."/>
            <person name="Bristow J."/>
            <person name="Eisen J.A."/>
            <person name="Markowitz V."/>
            <person name="Hugenholtz P."/>
            <person name="Kyrpides N.C."/>
            <person name="Klenk H.P."/>
        </authorList>
    </citation>
    <scope>NUCLEOTIDE SEQUENCE [LARGE SCALE GENOMIC DNA]</scope>
    <source>
        <strain evidence="10 11">DSM 5692</strain>
    </source>
</reference>
<dbReference type="HOGENOM" id="CLU_000422_13_3_7"/>
<dbReference type="EMBL" id="CP001734">
    <property type="protein sequence ID" value="ACV67573.1"/>
    <property type="molecule type" value="Genomic_DNA"/>
</dbReference>
<dbReference type="Gene3D" id="2.40.40.20">
    <property type="match status" value="1"/>
</dbReference>
<dbReference type="GO" id="GO:0016491">
    <property type="term" value="F:oxidoreductase activity"/>
    <property type="evidence" value="ECO:0007669"/>
    <property type="project" value="UniProtKB-KW"/>
</dbReference>
<dbReference type="InterPro" id="IPR006963">
    <property type="entry name" value="Mopterin_OxRdtase_4Fe-4S_dom"/>
</dbReference>
<evidence type="ECO:0000256" key="2">
    <source>
        <dbReference type="ARBA" id="ARBA00022485"/>
    </source>
</evidence>
<evidence type="ECO:0000256" key="3">
    <source>
        <dbReference type="ARBA" id="ARBA00022505"/>
    </source>
</evidence>
<dbReference type="PANTHER" id="PTHR43742">
    <property type="entry name" value="TRIMETHYLAMINE-N-OXIDE REDUCTASE"/>
    <property type="match status" value="1"/>
</dbReference>
<dbReference type="NCBIfam" id="NF041783">
    <property type="entry name" value="mnquin_red_QrcB"/>
    <property type="match status" value="1"/>
</dbReference>
<keyword evidence="4" id="KW-0479">Metal-binding</keyword>
<keyword evidence="7" id="KW-0408">Iron</keyword>
<dbReference type="Pfam" id="PF00384">
    <property type="entry name" value="Molybdopterin"/>
    <property type="match status" value="1"/>
</dbReference>
<dbReference type="InterPro" id="IPR009010">
    <property type="entry name" value="Asp_de-COase-like_dom_sf"/>
</dbReference>
<dbReference type="InterPro" id="IPR006657">
    <property type="entry name" value="MoPterin_dinucl-bd_dom"/>
</dbReference>
<dbReference type="SUPFAM" id="SSF50692">
    <property type="entry name" value="ADC-like"/>
    <property type="match status" value="1"/>
</dbReference>
<dbReference type="GO" id="GO:0046872">
    <property type="term" value="F:metal ion binding"/>
    <property type="evidence" value="ECO:0007669"/>
    <property type="project" value="UniProtKB-KW"/>
</dbReference>
<dbReference type="Gene3D" id="3.40.228.10">
    <property type="entry name" value="Dimethylsulfoxide Reductase, domain 2"/>
    <property type="match status" value="1"/>
</dbReference>
<keyword evidence="11" id="KW-1185">Reference proteome</keyword>
<evidence type="ECO:0000259" key="9">
    <source>
        <dbReference type="PROSITE" id="PS51669"/>
    </source>
</evidence>
<dbReference type="Pfam" id="PF01568">
    <property type="entry name" value="Molydop_binding"/>
    <property type="match status" value="1"/>
</dbReference>
<dbReference type="InterPro" id="IPR050612">
    <property type="entry name" value="Prok_Mopterin_Oxidored"/>
</dbReference>
<evidence type="ECO:0000256" key="5">
    <source>
        <dbReference type="ARBA" id="ARBA00022729"/>
    </source>
</evidence>
<dbReference type="STRING" id="485915.Dret_0271"/>
<accession>C8WZU8</accession>
<evidence type="ECO:0000313" key="11">
    <source>
        <dbReference type="Proteomes" id="UP000001052"/>
    </source>
</evidence>
<evidence type="ECO:0000256" key="7">
    <source>
        <dbReference type="ARBA" id="ARBA00023004"/>
    </source>
</evidence>
<evidence type="ECO:0000256" key="8">
    <source>
        <dbReference type="ARBA" id="ARBA00023014"/>
    </source>
</evidence>
<dbReference type="eggNOG" id="COG0243">
    <property type="taxonomic scope" value="Bacteria"/>
</dbReference>
<comment type="similarity">
    <text evidence="1">Belongs to the prokaryotic molybdopterin-containing oxidoreductase family.</text>
</comment>
<keyword evidence="6" id="KW-0560">Oxidoreductase</keyword>
<sequence>MGLDRRGFLQFVIGGAVGTLATPVPWKLIDDSSIWTQNWPWIPKLKYGAEGTVKTTVKLGGPEYGIAVNTVDGRPVTAQGDPDHPLSQGGIDPLAAGSLQLLYSPARVKGPMHKAEDGSWSAISWKDAEALLAEKLKGAGDKVAAISGDETSTSNEILAGLLAAVGSDEFYFMPSDGLSTQRTWTGFMNGEGRVGYDIENADFVLSLGADLMANWGAVIKNQKAFGQEDAFLFYCGPAQTKTASVAQGWIPVESKAMGHLALGLAYYCIQAGATFKGEGFNAFKAFVEREYLPAKAEFKSGVGRNVLALLAEKMLAAKRPLAVPGTMAGEGAGSFELMAGMALNLLLGNLNAKGGMQAVPEAPQVIPGAPKMAALRRKDVVSTLQDLAKGRGAVPDVLLVHEANPAYGLPQAEEGRKALEKIPFVVSFSPFMDETAAMADLILPAPLYLERQDDSYSPFGATEGLYSLCTPVVEPQADVKPAGDVVLAAAAALDIDLGAGSYEEALKAKAKALGAKWRSLTRGEAWRSTKRSSQPALRIWHELLPASADQESNSNGNFPLALAAQDDLRAGTASSGAAPLALKTLRADELDGNGMYVRLNGETARRYKLADGDAVEITGAYGSIRAQVKIFEGVMPKTVAVPQGLGHTAWDAFNKGKGDNVFKVFTVRREPVTGLATWNDSRVGIAKI</sequence>
<dbReference type="GO" id="GO:0043546">
    <property type="term" value="F:molybdopterin cofactor binding"/>
    <property type="evidence" value="ECO:0007669"/>
    <property type="project" value="InterPro"/>
</dbReference>
<keyword evidence="2" id="KW-0004">4Fe-4S</keyword>
<dbReference type="OrthoDB" id="9803192at2"/>
<proteinExistence type="inferred from homology"/>
<dbReference type="AlphaFoldDB" id="C8WZU8"/>
<organism evidence="10 11">
    <name type="scientific">Desulfohalobium retbaense (strain ATCC 49708 / DSM 5692 / JCM 16813 / HR100)</name>
    <dbReference type="NCBI Taxonomy" id="485915"/>
    <lineage>
        <taxon>Bacteria</taxon>
        <taxon>Pseudomonadati</taxon>
        <taxon>Thermodesulfobacteriota</taxon>
        <taxon>Desulfovibrionia</taxon>
        <taxon>Desulfovibrionales</taxon>
        <taxon>Desulfohalobiaceae</taxon>
        <taxon>Desulfohalobium</taxon>
    </lineage>
</organism>
<keyword evidence="5" id="KW-0732">Signal</keyword>
<name>C8WZU8_DESRD</name>
<dbReference type="Proteomes" id="UP000001052">
    <property type="component" value="Chromosome"/>
</dbReference>
<dbReference type="RefSeq" id="WP_015750732.1">
    <property type="nucleotide sequence ID" value="NC_013223.1"/>
</dbReference>
<dbReference type="GO" id="GO:0051539">
    <property type="term" value="F:4 iron, 4 sulfur cluster binding"/>
    <property type="evidence" value="ECO:0007669"/>
    <property type="project" value="UniProtKB-KW"/>
</dbReference>
<evidence type="ECO:0000256" key="6">
    <source>
        <dbReference type="ARBA" id="ARBA00023002"/>
    </source>
</evidence>
<evidence type="ECO:0000256" key="4">
    <source>
        <dbReference type="ARBA" id="ARBA00022723"/>
    </source>
</evidence>
<dbReference type="InterPro" id="IPR006656">
    <property type="entry name" value="Mopterin_OxRdtase"/>
</dbReference>
<dbReference type="PANTHER" id="PTHR43742:SF9">
    <property type="entry name" value="TETRATHIONATE REDUCTASE SUBUNIT A"/>
    <property type="match status" value="1"/>
</dbReference>
<evidence type="ECO:0000256" key="1">
    <source>
        <dbReference type="ARBA" id="ARBA00010312"/>
    </source>
</evidence>
<keyword evidence="8" id="KW-0411">Iron-sulfur</keyword>
<reference evidence="11" key="1">
    <citation type="submission" date="2009-09" db="EMBL/GenBank/DDBJ databases">
        <title>The complete chromosome of Desulfohalobium retbaense DSM 5692.</title>
        <authorList>
            <consortium name="US DOE Joint Genome Institute (JGI-PGF)"/>
            <person name="Lucas S."/>
            <person name="Copeland A."/>
            <person name="Lapidus A."/>
            <person name="Glavina del Rio T."/>
            <person name="Dalin E."/>
            <person name="Tice H."/>
            <person name="Bruce D."/>
            <person name="Goodwin L."/>
            <person name="Pitluck S."/>
            <person name="Kyrpides N."/>
            <person name="Mavromatis K."/>
            <person name="Ivanova N."/>
            <person name="Mikhailova N."/>
            <person name="Munk A.C."/>
            <person name="Brettin T."/>
            <person name="Detter J.C."/>
            <person name="Han C."/>
            <person name="Tapia R."/>
            <person name="Larimer F."/>
            <person name="Land M."/>
            <person name="Hauser L."/>
            <person name="Markowitz V."/>
            <person name="Cheng J.-F."/>
            <person name="Hugenholtz P."/>
            <person name="Woyke T."/>
            <person name="Wu D."/>
            <person name="Spring S."/>
            <person name="Klenk H.-P."/>
            <person name="Eisen J.A."/>
        </authorList>
    </citation>
    <scope>NUCLEOTIDE SEQUENCE [LARGE SCALE GENOMIC DNA]</scope>
    <source>
        <strain evidence="11">DSM 5692</strain>
    </source>
</reference>
<protein>
    <submittedName>
        <fullName evidence="10">Molybdopterin oxidoreductase, molybdopterin binding subunit</fullName>
    </submittedName>
</protein>
<dbReference type="SUPFAM" id="SSF53706">
    <property type="entry name" value="Formate dehydrogenase/DMSO reductase, domains 1-3"/>
    <property type="match status" value="1"/>
</dbReference>
<dbReference type="InterPro" id="IPR053557">
    <property type="entry name" value="Molybdopterin-Qrc_component"/>
</dbReference>
<dbReference type="KEGG" id="drt:Dret_0271"/>